<dbReference type="AlphaFoldDB" id="A0A154LAX9"/>
<gene>
    <name evidence="6" type="ORF">AUP42_08550</name>
</gene>
<dbReference type="InterPro" id="IPR050397">
    <property type="entry name" value="Env_Response_Regulators"/>
</dbReference>
<evidence type="ECO:0000313" key="6">
    <source>
        <dbReference type="EMBL" id="KZB68951.1"/>
    </source>
</evidence>
<comment type="caution">
    <text evidence="6">The sequence shown here is derived from an EMBL/GenBank/DDBJ whole genome shotgun (WGS) entry which is preliminary data.</text>
</comment>
<evidence type="ECO:0000259" key="4">
    <source>
        <dbReference type="PROSITE" id="PS50042"/>
    </source>
</evidence>
<keyword evidence="1" id="KW-0805">Transcription regulation</keyword>
<dbReference type="Gene3D" id="2.60.120.10">
    <property type="entry name" value="Jelly Rolls"/>
    <property type="match status" value="1"/>
</dbReference>
<dbReference type="SUPFAM" id="SSF46785">
    <property type="entry name" value="Winged helix' DNA-binding domain"/>
    <property type="match status" value="1"/>
</dbReference>
<organism evidence="6 7">
    <name type="scientific">Thalassospira lucentensis</name>
    <dbReference type="NCBI Taxonomy" id="168935"/>
    <lineage>
        <taxon>Bacteria</taxon>
        <taxon>Pseudomonadati</taxon>
        <taxon>Pseudomonadota</taxon>
        <taxon>Alphaproteobacteria</taxon>
        <taxon>Rhodospirillales</taxon>
        <taxon>Thalassospiraceae</taxon>
        <taxon>Thalassospira</taxon>
    </lineage>
</organism>
<dbReference type="PANTHER" id="PTHR24567:SF26">
    <property type="entry name" value="REGULATORY PROTEIN YEIL"/>
    <property type="match status" value="1"/>
</dbReference>
<dbReference type="InterPro" id="IPR000595">
    <property type="entry name" value="cNMP-bd_dom"/>
</dbReference>
<evidence type="ECO:0000259" key="5">
    <source>
        <dbReference type="PROSITE" id="PS51063"/>
    </source>
</evidence>
<feature type="domain" description="Cyclic nucleotide-binding" evidence="4">
    <location>
        <begin position="19"/>
        <end position="139"/>
    </location>
</feature>
<dbReference type="Proteomes" id="UP000076335">
    <property type="component" value="Unassembled WGS sequence"/>
</dbReference>
<dbReference type="SMART" id="SM00419">
    <property type="entry name" value="HTH_CRP"/>
    <property type="match status" value="1"/>
</dbReference>
<dbReference type="SMART" id="SM00100">
    <property type="entry name" value="cNMP"/>
    <property type="match status" value="1"/>
</dbReference>
<dbReference type="Gene3D" id="1.10.10.10">
    <property type="entry name" value="Winged helix-like DNA-binding domain superfamily/Winged helix DNA-binding domain"/>
    <property type="match status" value="1"/>
</dbReference>
<feature type="domain" description="HTH crp-type" evidence="5">
    <location>
        <begin position="153"/>
        <end position="224"/>
    </location>
</feature>
<proteinExistence type="predicted"/>
<dbReference type="Pfam" id="PF13545">
    <property type="entry name" value="HTH_Crp_2"/>
    <property type="match status" value="1"/>
</dbReference>
<dbReference type="CDD" id="cd00038">
    <property type="entry name" value="CAP_ED"/>
    <property type="match status" value="1"/>
</dbReference>
<dbReference type="GO" id="GO:0003677">
    <property type="term" value="F:DNA binding"/>
    <property type="evidence" value="ECO:0007669"/>
    <property type="project" value="UniProtKB-KW"/>
</dbReference>
<dbReference type="PANTHER" id="PTHR24567">
    <property type="entry name" value="CRP FAMILY TRANSCRIPTIONAL REGULATORY PROTEIN"/>
    <property type="match status" value="1"/>
</dbReference>
<dbReference type="InterPro" id="IPR036390">
    <property type="entry name" value="WH_DNA-bd_sf"/>
</dbReference>
<name>A0A154LAX9_9PROT</name>
<evidence type="ECO:0000256" key="1">
    <source>
        <dbReference type="ARBA" id="ARBA00023015"/>
    </source>
</evidence>
<dbReference type="PROSITE" id="PS50042">
    <property type="entry name" value="CNMP_BINDING_3"/>
    <property type="match status" value="1"/>
</dbReference>
<dbReference type="PROSITE" id="PS51063">
    <property type="entry name" value="HTH_CRP_2"/>
    <property type="match status" value="1"/>
</dbReference>
<keyword evidence="2" id="KW-0238">DNA-binding</keyword>
<dbReference type="InterPro" id="IPR012318">
    <property type="entry name" value="HTH_CRP"/>
</dbReference>
<reference evidence="6 7" key="1">
    <citation type="submission" date="2015-12" db="EMBL/GenBank/DDBJ databases">
        <title>Genome sequence of Thalassospira lucentensis MCCC 1A02072.</title>
        <authorList>
            <person name="Lu L."/>
            <person name="Lai Q."/>
            <person name="Shao Z."/>
            <person name="Qian P."/>
        </authorList>
    </citation>
    <scope>NUCLEOTIDE SEQUENCE [LARGE SCALE GENOMIC DNA]</scope>
    <source>
        <strain evidence="6 7">MCCC 1A02072</strain>
    </source>
</reference>
<dbReference type="SUPFAM" id="SSF51206">
    <property type="entry name" value="cAMP-binding domain-like"/>
    <property type="match status" value="1"/>
</dbReference>
<dbReference type="GO" id="GO:0003700">
    <property type="term" value="F:DNA-binding transcription factor activity"/>
    <property type="evidence" value="ECO:0007669"/>
    <property type="project" value="TreeGrafter"/>
</dbReference>
<protein>
    <recommendedName>
        <fullName evidence="8">Crp/Fnr family transcriptional regulator</fullName>
    </recommendedName>
</protein>
<keyword evidence="3" id="KW-0804">Transcription</keyword>
<evidence type="ECO:0008006" key="8">
    <source>
        <dbReference type="Google" id="ProtNLM"/>
    </source>
</evidence>
<dbReference type="Pfam" id="PF00027">
    <property type="entry name" value="cNMP_binding"/>
    <property type="match status" value="1"/>
</dbReference>
<dbReference type="EMBL" id="LPVY01000002">
    <property type="protein sequence ID" value="KZB68951.1"/>
    <property type="molecule type" value="Genomic_DNA"/>
</dbReference>
<dbReference type="InterPro" id="IPR036388">
    <property type="entry name" value="WH-like_DNA-bd_sf"/>
</dbReference>
<sequence length="231" mass="25947">MRSRPLSKIDHDIVRQVPFLSALGGVRLDNLMAKCRVECHSRGEHLFRAGDVARNFYVLLSGHLRLVKVSPQGEETVMHFLTQPGAFAEAVSLAGRAYPVECEVMEDCEIIAIPRDTYLSVLRSAPDVMAEVLAGLLRWERFFLEEIFKIRHTKPIQRIASFLIDFEERSGENLGGEDETNFPEKRQIASRIGITPETFSRSLRKLEAAGAIAAGSKLKILDRSVLVELSR</sequence>
<evidence type="ECO:0000256" key="2">
    <source>
        <dbReference type="ARBA" id="ARBA00023125"/>
    </source>
</evidence>
<dbReference type="InterPro" id="IPR018490">
    <property type="entry name" value="cNMP-bd_dom_sf"/>
</dbReference>
<accession>A0A154LAX9</accession>
<evidence type="ECO:0000256" key="3">
    <source>
        <dbReference type="ARBA" id="ARBA00023163"/>
    </source>
</evidence>
<evidence type="ECO:0000313" key="7">
    <source>
        <dbReference type="Proteomes" id="UP000076335"/>
    </source>
</evidence>
<dbReference type="InterPro" id="IPR014710">
    <property type="entry name" value="RmlC-like_jellyroll"/>
</dbReference>
<dbReference type="GO" id="GO:0005829">
    <property type="term" value="C:cytosol"/>
    <property type="evidence" value="ECO:0007669"/>
    <property type="project" value="TreeGrafter"/>
</dbReference>
<dbReference type="RefSeq" id="WP_062947855.1">
    <property type="nucleotide sequence ID" value="NZ_LPVY01000002.1"/>
</dbReference>